<dbReference type="RefSeq" id="WP_176030244.1">
    <property type="nucleotide sequence ID" value="NZ_JBHSJV010000001.1"/>
</dbReference>
<dbReference type="InterPro" id="IPR050640">
    <property type="entry name" value="Bact_2-comp_sensor_kinase"/>
</dbReference>
<dbReference type="SUPFAM" id="SSF55874">
    <property type="entry name" value="ATPase domain of HSP90 chaperone/DNA topoisomerase II/histidine kinase"/>
    <property type="match status" value="1"/>
</dbReference>
<evidence type="ECO:0000313" key="4">
    <source>
        <dbReference type="Proteomes" id="UP001597459"/>
    </source>
</evidence>
<feature type="domain" description="Signal transduction histidine kinase internal region" evidence="2">
    <location>
        <begin position="169"/>
        <end position="247"/>
    </location>
</feature>
<protein>
    <submittedName>
        <fullName evidence="3">Sensor histidine kinase</fullName>
        <ecNumber evidence="3">2.7.13.3</ecNumber>
    </submittedName>
</protein>
<evidence type="ECO:0000256" key="1">
    <source>
        <dbReference type="SAM" id="Phobius"/>
    </source>
</evidence>
<dbReference type="Pfam" id="PF06580">
    <property type="entry name" value="His_kinase"/>
    <property type="match status" value="1"/>
</dbReference>
<organism evidence="3 4">
    <name type="scientific">Aquimarina hainanensis</name>
    <dbReference type="NCBI Taxonomy" id="1578017"/>
    <lineage>
        <taxon>Bacteria</taxon>
        <taxon>Pseudomonadati</taxon>
        <taxon>Bacteroidota</taxon>
        <taxon>Flavobacteriia</taxon>
        <taxon>Flavobacteriales</taxon>
        <taxon>Flavobacteriaceae</taxon>
        <taxon>Aquimarina</taxon>
    </lineage>
</organism>
<dbReference type="InterPro" id="IPR010559">
    <property type="entry name" value="Sig_transdc_His_kin_internal"/>
</dbReference>
<proteinExistence type="predicted"/>
<keyword evidence="1" id="KW-0472">Membrane</keyword>
<keyword evidence="4" id="KW-1185">Reference proteome</keyword>
<dbReference type="Proteomes" id="UP001597459">
    <property type="component" value="Unassembled WGS sequence"/>
</dbReference>
<dbReference type="EC" id="2.7.13.3" evidence="3"/>
<dbReference type="InterPro" id="IPR036890">
    <property type="entry name" value="HATPase_C_sf"/>
</dbReference>
<comment type="caution">
    <text evidence="3">The sequence shown here is derived from an EMBL/GenBank/DDBJ whole genome shotgun (WGS) entry which is preliminary data.</text>
</comment>
<dbReference type="GO" id="GO:0004673">
    <property type="term" value="F:protein histidine kinase activity"/>
    <property type="evidence" value="ECO:0007669"/>
    <property type="project" value="UniProtKB-EC"/>
</dbReference>
<accession>A0ABW5NEB5</accession>
<evidence type="ECO:0000259" key="2">
    <source>
        <dbReference type="Pfam" id="PF06580"/>
    </source>
</evidence>
<keyword evidence="3" id="KW-0808">Transferase</keyword>
<sequence length="357" mass="42003">MDITKNSFSFSNISYLRYALFWVCIFLYFFLTTDIIYYNAGYIQMFESILLIVIGQFMTAHITLFILAPKFLDKNKLLHFFCWLFATLVVVFAIYVSIRSCYYNTKYLAFFPERKLKYITQPLLEQLLNFSTFISKCIKFITPTAILLMYRFYKNQQQFLKINEQKKIAELAVLKQQLNPHFLFNTLNNLYALTLKKSDQAPLIIEKLSNILDYMLYRCGDNFVPLQKEIELIENYIVLEKIRYGKRVEISFDNQVSEAVKIAPLLLLTFIENAFKHGVTQELKQAVIKIDLRLENDLIVFIVKNSKPLESVQNTDKQSIGLSNVRKQLELLYPDAYELDISNEKEHYTIILKLASK</sequence>
<evidence type="ECO:0000313" key="3">
    <source>
        <dbReference type="EMBL" id="MFD2592770.1"/>
    </source>
</evidence>
<name>A0ABW5NEB5_9FLAO</name>
<reference evidence="4" key="1">
    <citation type="journal article" date="2019" name="Int. J. Syst. Evol. Microbiol.">
        <title>The Global Catalogue of Microorganisms (GCM) 10K type strain sequencing project: providing services to taxonomists for standard genome sequencing and annotation.</title>
        <authorList>
            <consortium name="The Broad Institute Genomics Platform"/>
            <consortium name="The Broad Institute Genome Sequencing Center for Infectious Disease"/>
            <person name="Wu L."/>
            <person name="Ma J."/>
        </authorList>
    </citation>
    <scope>NUCLEOTIDE SEQUENCE [LARGE SCALE GENOMIC DNA]</scope>
    <source>
        <strain evidence="4">KCTC 42423</strain>
    </source>
</reference>
<dbReference type="EMBL" id="JBHULX010000039">
    <property type="protein sequence ID" value="MFD2592770.1"/>
    <property type="molecule type" value="Genomic_DNA"/>
</dbReference>
<feature type="transmembrane region" description="Helical" evidence="1">
    <location>
        <begin position="49"/>
        <end position="68"/>
    </location>
</feature>
<gene>
    <name evidence="3" type="ORF">ACFSTE_18175</name>
</gene>
<keyword evidence="3" id="KW-0418">Kinase</keyword>
<feature type="transmembrane region" description="Helical" evidence="1">
    <location>
        <begin position="133"/>
        <end position="153"/>
    </location>
</feature>
<feature type="transmembrane region" description="Helical" evidence="1">
    <location>
        <begin position="80"/>
        <end position="98"/>
    </location>
</feature>
<dbReference type="PANTHER" id="PTHR34220:SF7">
    <property type="entry name" value="SENSOR HISTIDINE KINASE YPDA"/>
    <property type="match status" value="1"/>
</dbReference>
<keyword evidence="1" id="KW-0812">Transmembrane</keyword>
<keyword evidence="1" id="KW-1133">Transmembrane helix</keyword>
<dbReference type="Gene3D" id="3.30.565.10">
    <property type="entry name" value="Histidine kinase-like ATPase, C-terminal domain"/>
    <property type="match status" value="1"/>
</dbReference>
<feature type="transmembrane region" description="Helical" evidence="1">
    <location>
        <begin position="15"/>
        <end position="37"/>
    </location>
</feature>
<dbReference type="PANTHER" id="PTHR34220">
    <property type="entry name" value="SENSOR HISTIDINE KINASE YPDA"/>
    <property type="match status" value="1"/>
</dbReference>